<evidence type="ECO:0000313" key="5">
    <source>
        <dbReference type="EMBL" id="MEV0708301.1"/>
    </source>
</evidence>
<proteinExistence type="inferred from homology"/>
<evidence type="ECO:0000313" key="6">
    <source>
        <dbReference type="Proteomes" id="UP001551695"/>
    </source>
</evidence>
<dbReference type="InterPro" id="IPR014729">
    <property type="entry name" value="Rossmann-like_a/b/a_fold"/>
</dbReference>
<organism evidence="5 6">
    <name type="scientific">Nocardia aurea</name>
    <dbReference type="NCBI Taxonomy" id="2144174"/>
    <lineage>
        <taxon>Bacteria</taxon>
        <taxon>Bacillati</taxon>
        <taxon>Actinomycetota</taxon>
        <taxon>Actinomycetes</taxon>
        <taxon>Mycobacteriales</taxon>
        <taxon>Nocardiaceae</taxon>
        <taxon>Nocardia</taxon>
    </lineage>
</organism>
<keyword evidence="3" id="KW-0067">ATP-binding</keyword>
<accession>A0ABV3FSX5</accession>
<evidence type="ECO:0000259" key="4">
    <source>
        <dbReference type="Pfam" id="PF00582"/>
    </source>
</evidence>
<keyword evidence="2" id="KW-0547">Nucleotide-binding</keyword>
<keyword evidence="6" id="KW-1185">Reference proteome</keyword>
<feature type="domain" description="UspA" evidence="4">
    <location>
        <begin position="162"/>
        <end position="295"/>
    </location>
</feature>
<dbReference type="Proteomes" id="UP001551695">
    <property type="component" value="Unassembled WGS sequence"/>
</dbReference>
<dbReference type="Gene3D" id="3.40.50.620">
    <property type="entry name" value="HUPs"/>
    <property type="match status" value="2"/>
</dbReference>
<evidence type="ECO:0000256" key="2">
    <source>
        <dbReference type="ARBA" id="ARBA00022741"/>
    </source>
</evidence>
<gene>
    <name evidence="5" type="ORF">AB0I48_12110</name>
</gene>
<dbReference type="PANTHER" id="PTHR46268:SF27">
    <property type="entry name" value="UNIVERSAL STRESS PROTEIN RV2623"/>
    <property type="match status" value="1"/>
</dbReference>
<evidence type="ECO:0000256" key="3">
    <source>
        <dbReference type="ARBA" id="ARBA00022840"/>
    </source>
</evidence>
<protein>
    <submittedName>
        <fullName evidence="5">Universal stress protein</fullName>
    </submittedName>
</protein>
<comment type="similarity">
    <text evidence="1">Belongs to the universal stress protein A family.</text>
</comment>
<comment type="caution">
    <text evidence="5">The sequence shown here is derived from an EMBL/GenBank/DDBJ whole genome shotgun (WGS) entry which is preliminary data.</text>
</comment>
<dbReference type="PANTHER" id="PTHR46268">
    <property type="entry name" value="STRESS RESPONSE PROTEIN NHAX"/>
    <property type="match status" value="1"/>
</dbReference>
<dbReference type="InterPro" id="IPR006016">
    <property type="entry name" value="UspA"/>
</dbReference>
<dbReference type="EMBL" id="JBFAKC010000004">
    <property type="protein sequence ID" value="MEV0708301.1"/>
    <property type="molecule type" value="Genomic_DNA"/>
</dbReference>
<dbReference type="SUPFAM" id="SSF52402">
    <property type="entry name" value="Adenine nucleotide alpha hydrolases-like"/>
    <property type="match status" value="2"/>
</dbReference>
<evidence type="ECO:0000256" key="1">
    <source>
        <dbReference type="ARBA" id="ARBA00008791"/>
    </source>
</evidence>
<dbReference type="Pfam" id="PF00582">
    <property type="entry name" value="Usp"/>
    <property type="match status" value="2"/>
</dbReference>
<dbReference type="InterPro" id="IPR006015">
    <property type="entry name" value="Universal_stress_UspA"/>
</dbReference>
<name>A0ABV3FSX5_9NOCA</name>
<dbReference type="PRINTS" id="PR01438">
    <property type="entry name" value="UNVRSLSTRESS"/>
</dbReference>
<reference evidence="5 6" key="1">
    <citation type="submission" date="2024-06" db="EMBL/GenBank/DDBJ databases">
        <title>The Natural Products Discovery Center: Release of the First 8490 Sequenced Strains for Exploring Actinobacteria Biosynthetic Diversity.</title>
        <authorList>
            <person name="Kalkreuter E."/>
            <person name="Kautsar S.A."/>
            <person name="Yang D."/>
            <person name="Bader C.D."/>
            <person name="Teijaro C.N."/>
            <person name="Fluegel L."/>
            <person name="Davis C.M."/>
            <person name="Simpson J.R."/>
            <person name="Lauterbach L."/>
            <person name="Steele A.D."/>
            <person name="Gui C."/>
            <person name="Meng S."/>
            <person name="Li G."/>
            <person name="Viehrig K."/>
            <person name="Ye F."/>
            <person name="Su P."/>
            <person name="Kiefer A.F."/>
            <person name="Nichols A."/>
            <person name="Cepeda A.J."/>
            <person name="Yan W."/>
            <person name="Fan B."/>
            <person name="Jiang Y."/>
            <person name="Adhikari A."/>
            <person name="Zheng C.-J."/>
            <person name="Schuster L."/>
            <person name="Cowan T.M."/>
            <person name="Smanski M.J."/>
            <person name="Chevrette M.G."/>
            <person name="De Carvalho L.P.S."/>
            <person name="Shen B."/>
        </authorList>
    </citation>
    <scope>NUCLEOTIDE SEQUENCE [LARGE SCALE GENOMIC DNA]</scope>
    <source>
        <strain evidence="5 6">NPDC050403</strain>
    </source>
</reference>
<dbReference type="RefSeq" id="WP_357782868.1">
    <property type="nucleotide sequence ID" value="NZ_JBFAKC010000004.1"/>
</dbReference>
<sequence length="306" mass="32412">MADDSAQVPGSRLVVAVDSSASAYQAVAWAAATAAMRRWPLHILTSMGLPEGFGPAMTLSDSDIESLTGAGERIVSEATRVAREAAPGDELEITTEVAFEEVRPLLIERSKSASMLAVGSRGLGALQRGLLGSVSTAIVRHAHCPVAVIHDVAGLTEEWKVRPVLVGVDGTENSRPAIELAFAEASLRKVGLTALHTWSDSTGIAVPMVGWDSIRESERALLAEQLAGYQDRYPDVPVTRIVECDRPARALLDESAGAQLVVVGSHGRGGFATMTLGSTSNSLLHSAECPMIIVRDASETRQDHDR</sequence>
<feature type="domain" description="UspA" evidence="4">
    <location>
        <begin position="12"/>
        <end position="150"/>
    </location>
</feature>